<evidence type="ECO:0000256" key="7">
    <source>
        <dbReference type="ARBA" id="ARBA00023034"/>
    </source>
</evidence>
<dbReference type="AlphaFoldDB" id="A0A0E0GLD3"/>
<keyword evidence="4 12" id="KW-0812">Transmembrane</keyword>
<dbReference type="PANTHER" id="PTHR32285">
    <property type="entry name" value="PROTEIN TRICHOME BIREFRINGENCE-LIKE 9-RELATED"/>
    <property type="match status" value="1"/>
</dbReference>
<feature type="compositionally biased region" description="Polar residues" evidence="11">
    <location>
        <begin position="245"/>
        <end position="261"/>
    </location>
</feature>
<evidence type="ECO:0000259" key="14">
    <source>
        <dbReference type="Pfam" id="PF14416"/>
    </source>
</evidence>
<dbReference type="GO" id="GO:0000139">
    <property type="term" value="C:Golgi membrane"/>
    <property type="evidence" value="ECO:0007669"/>
    <property type="project" value="UniProtKB-SubCell"/>
</dbReference>
<feature type="transmembrane region" description="Helical" evidence="12">
    <location>
        <begin position="23"/>
        <end position="44"/>
    </location>
</feature>
<feature type="region of interest" description="Disordered" evidence="11">
    <location>
        <begin position="182"/>
        <end position="266"/>
    </location>
</feature>
<evidence type="ECO:0000256" key="8">
    <source>
        <dbReference type="ARBA" id="ARBA00023136"/>
    </source>
</evidence>
<feature type="domain" description="Trichome birefringence-like C-terminal" evidence="13">
    <location>
        <begin position="497"/>
        <end position="595"/>
    </location>
</feature>
<evidence type="ECO:0000256" key="9">
    <source>
        <dbReference type="ARBA" id="ARBA00023157"/>
    </source>
</evidence>
<keyword evidence="16" id="KW-1185">Reference proteome</keyword>
<dbReference type="InterPro" id="IPR025846">
    <property type="entry name" value="TBL_N"/>
</dbReference>
<accession>A0A0E0GLD3</accession>
<dbReference type="Gramene" id="ONIVA03G15590.2">
    <property type="protein sequence ID" value="ONIVA03G15590.2"/>
    <property type="gene ID" value="ONIVA03G15590"/>
</dbReference>
<protein>
    <submittedName>
        <fullName evidence="15">Uncharacterized protein</fullName>
    </submittedName>
</protein>
<keyword evidence="6 12" id="KW-1133">Transmembrane helix</keyword>
<comment type="similarity">
    <text evidence="2">Belongs to the PC-esterase family. TBL subfamily.</text>
</comment>
<feature type="domain" description="Trichome birefringence-like C-terminal" evidence="13">
    <location>
        <begin position="337"/>
        <end position="472"/>
    </location>
</feature>
<feature type="compositionally biased region" description="Basic and acidic residues" evidence="11">
    <location>
        <begin position="193"/>
        <end position="202"/>
    </location>
</feature>
<dbReference type="Pfam" id="PF14416">
    <property type="entry name" value="PMR5N"/>
    <property type="match status" value="1"/>
</dbReference>
<comment type="subcellular location">
    <subcellularLocation>
        <location evidence="1">Golgi apparatus membrane</location>
        <topology evidence="1">Single-pass type II membrane protein</topology>
    </subcellularLocation>
</comment>
<dbReference type="PANTHER" id="PTHR32285:SF19">
    <property type="entry name" value="PROTEIN TRICHOME BIREFRINGENCE-LIKE 6"/>
    <property type="match status" value="1"/>
</dbReference>
<organism evidence="15">
    <name type="scientific">Oryza nivara</name>
    <name type="common">Indian wild rice</name>
    <name type="synonym">Oryza sativa f. spontanea</name>
    <dbReference type="NCBI Taxonomy" id="4536"/>
    <lineage>
        <taxon>Eukaryota</taxon>
        <taxon>Viridiplantae</taxon>
        <taxon>Streptophyta</taxon>
        <taxon>Embryophyta</taxon>
        <taxon>Tracheophyta</taxon>
        <taxon>Spermatophyta</taxon>
        <taxon>Magnoliopsida</taxon>
        <taxon>Liliopsida</taxon>
        <taxon>Poales</taxon>
        <taxon>Poaceae</taxon>
        <taxon>BOP clade</taxon>
        <taxon>Oryzoideae</taxon>
        <taxon>Oryzeae</taxon>
        <taxon>Oryzinae</taxon>
        <taxon>Oryza</taxon>
    </lineage>
</organism>
<evidence type="ECO:0000256" key="11">
    <source>
        <dbReference type="SAM" id="MobiDB-lite"/>
    </source>
</evidence>
<evidence type="ECO:0000256" key="10">
    <source>
        <dbReference type="ARBA" id="ARBA00023180"/>
    </source>
</evidence>
<keyword evidence="5" id="KW-0735">Signal-anchor</keyword>
<dbReference type="Pfam" id="PF13839">
    <property type="entry name" value="PC-Esterase"/>
    <property type="match status" value="2"/>
</dbReference>
<evidence type="ECO:0000256" key="1">
    <source>
        <dbReference type="ARBA" id="ARBA00004323"/>
    </source>
</evidence>
<feature type="compositionally biased region" description="Polar residues" evidence="11">
    <location>
        <begin position="223"/>
        <end position="237"/>
    </location>
</feature>
<dbReference type="InterPro" id="IPR029962">
    <property type="entry name" value="TBL"/>
</dbReference>
<evidence type="ECO:0000256" key="12">
    <source>
        <dbReference type="SAM" id="Phobius"/>
    </source>
</evidence>
<dbReference type="GO" id="GO:1990538">
    <property type="term" value="F:xylan O-acetyltransferase activity"/>
    <property type="evidence" value="ECO:0007669"/>
    <property type="project" value="UniProtKB-ARBA"/>
</dbReference>
<feature type="region of interest" description="Disordered" evidence="11">
    <location>
        <begin position="128"/>
        <end position="166"/>
    </location>
</feature>
<name>A0A0E0GLD3_ORYNI</name>
<feature type="region of interest" description="Disordered" evidence="11">
    <location>
        <begin position="83"/>
        <end position="114"/>
    </location>
</feature>
<sequence>MDRQRSSGSSSTSHYGVVSPKGLILLSFASSSLLFSFLFSLFALRFGRPLHLPFVASSLAGNASAIARGPVLAAGGGGRSTSGAAVDVLPGRGRSGSLGEAARRSDAGGFPSAGGVGSAMEVKKAALGSENGGAPANGDSGSAMGAEGAPAGGGDGNSAEGENTTKEVADSAMETNLLVSNASASQGAAAPAEEPKKPKSVQDVDSSMGDSDLGSNGEFLQGESGNSSAGAHTSQRVDQGEHSAHSTVRNSSGAAPLSSSKQKTDLVQETVDSKVDAARSDAALCNVYDGRWVFDESYPLYTSDSCPFIDEGFSCEANGRMDGSYRKWRWQPTHCSIPRFDARKMLEMLRGKRLVFVGDSINRNQWESMMCLLRGAVSDPARIHEARGRRITKERGDYNFKFLDYNCSVEYHVTHFLVHEGKARIGSKRTRTLWIDTVDRTSSKWRGADVLVFNTAHWWSHHKTKAGTNHMGIMGRPLHQSKENSSVLPKLIPVAFQFSGGEWNSRGHCRESTLPLSDTRVRPVPEINMILEQVAQQMKTSVTILNITNLSGLRIDGHPSVYGRKAVVGLTASSVQDCSHWCLPGVPDTWNELLFYHLVSSQQKGVTS</sequence>
<dbReference type="InterPro" id="IPR026057">
    <property type="entry name" value="TBL_C"/>
</dbReference>
<keyword evidence="8 12" id="KW-0472">Membrane</keyword>
<feature type="domain" description="Trichome birefringence-like N-terminal" evidence="14">
    <location>
        <begin position="285"/>
        <end position="336"/>
    </location>
</feature>
<keyword evidence="7" id="KW-0333">Golgi apparatus</keyword>
<evidence type="ECO:0000256" key="3">
    <source>
        <dbReference type="ARBA" id="ARBA00022679"/>
    </source>
</evidence>
<proteinExistence type="inferred from homology"/>
<keyword evidence="3" id="KW-0808">Transferase</keyword>
<evidence type="ECO:0000256" key="6">
    <source>
        <dbReference type="ARBA" id="ARBA00022989"/>
    </source>
</evidence>
<evidence type="ECO:0000313" key="16">
    <source>
        <dbReference type="Proteomes" id="UP000006591"/>
    </source>
</evidence>
<evidence type="ECO:0000256" key="5">
    <source>
        <dbReference type="ARBA" id="ARBA00022968"/>
    </source>
</evidence>
<evidence type="ECO:0000259" key="13">
    <source>
        <dbReference type="Pfam" id="PF13839"/>
    </source>
</evidence>
<evidence type="ECO:0000313" key="15">
    <source>
        <dbReference type="EnsemblPlants" id="ONIVA03G15590.2"/>
    </source>
</evidence>
<reference evidence="15" key="2">
    <citation type="submission" date="2018-04" db="EMBL/GenBank/DDBJ databases">
        <title>OnivRS2 (Oryza nivara Reference Sequence Version 2).</title>
        <authorList>
            <person name="Zhang J."/>
            <person name="Kudrna D."/>
            <person name="Lee S."/>
            <person name="Talag J."/>
            <person name="Rajasekar S."/>
            <person name="Welchert J."/>
            <person name="Hsing Y.-I."/>
            <person name="Wing R.A."/>
        </authorList>
    </citation>
    <scope>NUCLEOTIDE SEQUENCE [LARGE SCALE GENOMIC DNA]</scope>
    <source>
        <strain evidence="15">SL10</strain>
    </source>
</reference>
<evidence type="ECO:0000256" key="4">
    <source>
        <dbReference type="ARBA" id="ARBA00022692"/>
    </source>
</evidence>
<feature type="compositionally biased region" description="Low complexity" evidence="11">
    <location>
        <begin position="140"/>
        <end position="149"/>
    </location>
</feature>
<feature type="compositionally biased region" description="Low complexity" evidence="11">
    <location>
        <begin position="182"/>
        <end position="192"/>
    </location>
</feature>
<dbReference type="Proteomes" id="UP000006591">
    <property type="component" value="Chromosome 3"/>
</dbReference>
<reference evidence="15" key="1">
    <citation type="submission" date="2015-04" db="UniProtKB">
        <authorList>
            <consortium name="EnsemblPlants"/>
        </authorList>
    </citation>
    <scope>IDENTIFICATION</scope>
    <source>
        <strain evidence="15">SL10</strain>
    </source>
</reference>
<keyword evidence="9" id="KW-1015">Disulfide bond</keyword>
<dbReference type="EnsemblPlants" id="ONIVA03G15590.2">
    <property type="protein sequence ID" value="ONIVA03G15590.2"/>
    <property type="gene ID" value="ONIVA03G15590"/>
</dbReference>
<evidence type="ECO:0000256" key="2">
    <source>
        <dbReference type="ARBA" id="ARBA00007727"/>
    </source>
</evidence>
<keyword evidence="10" id="KW-0325">Glycoprotein</keyword>